<dbReference type="SUPFAM" id="SSF53448">
    <property type="entry name" value="Nucleotide-diphospho-sugar transferases"/>
    <property type="match status" value="1"/>
</dbReference>
<dbReference type="EMBL" id="SZNT01000426">
    <property type="protein sequence ID" value="TKH08048.1"/>
    <property type="molecule type" value="Genomic_DNA"/>
</dbReference>
<dbReference type="RefSeq" id="WP_137024349.1">
    <property type="nucleotide sequence ID" value="NZ_SZNT01000426.1"/>
</dbReference>
<sequence length="239" mass="27749">MSKVSIVVPFYNCPYIDKALESLFNQTYKNIEIIVVNDGSTLYSEKIVPFLDKIIYIKKENGGTASALNTGINNATGDYVCWLSSDDIFYPEKTEIQLEAMVREDARFSYTSYYCIDDNGEIITPIIGIYPPNQLELIKAMIRGNIINGCSVMIHRKVFELIGIFDESLLYTHDYDLWLRILQNFKFHFVPQPLLLYRIHTEMGSKKHEGLIKMENRLVVNRHHAKMKQLLVNELRKQQ</sequence>
<evidence type="ECO:0000313" key="4">
    <source>
        <dbReference type="Proteomes" id="UP000309170"/>
    </source>
</evidence>
<dbReference type="InterPro" id="IPR001173">
    <property type="entry name" value="Glyco_trans_2-like"/>
</dbReference>
<gene>
    <name evidence="3" type="ORF">FC678_21440</name>
</gene>
<evidence type="ECO:0000256" key="1">
    <source>
        <dbReference type="ARBA" id="ARBA00006739"/>
    </source>
</evidence>
<reference evidence="3 4" key="1">
    <citation type="journal article" date="2019" name="Environ. Microbiol.">
        <title>An active ?-lactamase is a part of an orchestrated cell wall stress resistance network of Bacillus subtilis and related rhizosphere species.</title>
        <authorList>
            <person name="Bucher T."/>
            <person name="Keren-Paz A."/>
            <person name="Hausser J."/>
            <person name="Olender T."/>
            <person name="Cytryn E."/>
            <person name="Kolodkin-Gal I."/>
        </authorList>
    </citation>
    <scope>NUCLEOTIDE SEQUENCE [LARGE SCALE GENOMIC DNA]</scope>
    <source>
        <strain evidence="3 4">I4</strain>
    </source>
</reference>
<evidence type="ECO:0000313" key="3">
    <source>
        <dbReference type="EMBL" id="TKH08048.1"/>
    </source>
</evidence>
<proteinExistence type="inferred from homology"/>
<comment type="caution">
    <text evidence="3">The sequence shown here is derived from an EMBL/GenBank/DDBJ whole genome shotgun (WGS) entry which is preliminary data.</text>
</comment>
<protein>
    <submittedName>
        <fullName evidence="3">Glycosyltransferase</fullName>
    </submittedName>
</protein>
<dbReference type="Pfam" id="PF00535">
    <property type="entry name" value="Glycos_transf_2"/>
    <property type="match status" value="1"/>
</dbReference>
<dbReference type="PANTHER" id="PTHR22916">
    <property type="entry name" value="GLYCOSYLTRANSFERASE"/>
    <property type="match status" value="1"/>
</dbReference>
<feature type="domain" description="Glycosyltransferase 2-like" evidence="2">
    <location>
        <begin position="5"/>
        <end position="160"/>
    </location>
</feature>
<dbReference type="InterPro" id="IPR029044">
    <property type="entry name" value="Nucleotide-diphossugar_trans"/>
</dbReference>
<accession>A0A9X9EQM3</accession>
<organism evidence="3 4">
    <name type="scientific">Peribacillus simplex</name>
    <dbReference type="NCBI Taxonomy" id="1478"/>
    <lineage>
        <taxon>Bacteria</taxon>
        <taxon>Bacillati</taxon>
        <taxon>Bacillota</taxon>
        <taxon>Bacilli</taxon>
        <taxon>Bacillales</taxon>
        <taxon>Bacillaceae</taxon>
        <taxon>Peribacillus</taxon>
    </lineage>
</organism>
<dbReference type="Proteomes" id="UP000309170">
    <property type="component" value="Unassembled WGS sequence"/>
</dbReference>
<comment type="similarity">
    <text evidence="1">Belongs to the glycosyltransferase 2 family.</text>
</comment>
<dbReference type="Gene3D" id="3.90.550.10">
    <property type="entry name" value="Spore Coat Polysaccharide Biosynthesis Protein SpsA, Chain A"/>
    <property type="match status" value="1"/>
</dbReference>
<dbReference type="GO" id="GO:0016758">
    <property type="term" value="F:hexosyltransferase activity"/>
    <property type="evidence" value="ECO:0007669"/>
    <property type="project" value="UniProtKB-ARBA"/>
</dbReference>
<name>A0A9X9EQM3_9BACI</name>
<dbReference type="PANTHER" id="PTHR22916:SF3">
    <property type="entry name" value="UDP-GLCNAC:BETAGAL BETA-1,3-N-ACETYLGLUCOSAMINYLTRANSFERASE-LIKE PROTEIN 1"/>
    <property type="match status" value="1"/>
</dbReference>
<evidence type="ECO:0000259" key="2">
    <source>
        <dbReference type="Pfam" id="PF00535"/>
    </source>
</evidence>
<dbReference type="AlphaFoldDB" id="A0A9X9EQM3"/>